<reference evidence="3" key="1">
    <citation type="submission" date="2018-04" db="EMBL/GenBank/DDBJ databases">
        <authorList>
            <person name="Cornet L."/>
        </authorList>
    </citation>
    <scope>NUCLEOTIDE SEQUENCE [LARGE SCALE GENOMIC DNA]</scope>
</reference>
<dbReference type="InterPro" id="IPR008538">
    <property type="entry name" value="Uma2"/>
</dbReference>
<dbReference type="AlphaFoldDB" id="A0A2W4XBD4"/>
<evidence type="ECO:0000313" key="2">
    <source>
        <dbReference type="EMBL" id="PZO54414.1"/>
    </source>
</evidence>
<dbReference type="Pfam" id="PF05685">
    <property type="entry name" value="Uma2"/>
    <property type="match status" value="1"/>
</dbReference>
<sequence length="193" mass="21929">MQSQITQPQTTQSRIKWTVDDYHRMIESEILLDKKVELLNGEVYQMPPEGAPHSYFGGSLADQFRRKLGNRALVRNAIPITLSNSEPEPDIAVVTGDWETYRYRHPYSEDVLLAVEVSASSLEKDLTLKRQIYAAAGIQDYWILALKNSRLLVFREPQDGDYQLTTELQQGTISPLAFPDVSFAVSQLLPSDR</sequence>
<name>A0A2W4XBD4_9CYAN</name>
<dbReference type="PANTHER" id="PTHR35400">
    <property type="entry name" value="SLR1083 PROTEIN"/>
    <property type="match status" value="1"/>
</dbReference>
<protein>
    <recommendedName>
        <fullName evidence="1">Putative restriction endonuclease domain-containing protein</fullName>
    </recommendedName>
</protein>
<dbReference type="InterPro" id="IPR012296">
    <property type="entry name" value="Nuclease_put_TT1808"/>
</dbReference>
<dbReference type="Gene3D" id="3.90.1570.10">
    <property type="entry name" value="tt1808, chain A"/>
    <property type="match status" value="1"/>
</dbReference>
<dbReference type="Proteomes" id="UP000249794">
    <property type="component" value="Unassembled WGS sequence"/>
</dbReference>
<evidence type="ECO:0000259" key="1">
    <source>
        <dbReference type="Pfam" id="PF05685"/>
    </source>
</evidence>
<comment type="caution">
    <text evidence="2">The sequence shown here is derived from an EMBL/GenBank/DDBJ whole genome shotgun (WGS) entry which is preliminary data.</text>
</comment>
<dbReference type="InterPro" id="IPR011335">
    <property type="entry name" value="Restrct_endonuc-II-like"/>
</dbReference>
<dbReference type="SUPFAM" id="SSF52980">
    <property type="entry name" value="Restriction endonuclease-like"/>
    <property type="match status" value="1"/>
</dbReference>
<proteinExistence type="predicted"/>
<reference evidence="2 3" key="2">
    <citation type="submission" date="2018-06" db="EMBL/GenBank/DDBJ databases">
        <title>Metagenomic assembly of (sub)arctic Cyanobacteria and their associated microbiome from non-axenic cultures.</title>
        <authorList>
            <person name="Baurain D."/>
        </authorList>
    </citation>
    <scope>NUCLEOTIDE SEQUENCE [LARGE SCALE GENOMIC DNA]</scope>
    <source>
        <strain evidence="2">ULC027bin1</strain>
    </source>
</reference>
<dbReference type="CDD" id="cd06260">
    <property type="entry name" value="DUF820-like"/>
    <property type="match status" value="1"/>
</dbReference>
<gene>
    <name evidence="2" type="ORF">DCF15_11830</name>
</gene>
<accession>A0A2W4XBD4</accession>
<feature type="domain" description="Putative restriction endonuclease" evidence="1">
    <location>
        <begin position="20"/>
        <end position="185"/>
    </location>
</feature>
<evidence type="ECO:0000313" key="3">
    <source>
        <dbReference type="Proteomes" id="UP000249794"/>
    </source>
</evidence>
<dbReference type="EMBL" id="QBMP01000115">
    <property type="protein sequence ID" value="PZO54414.1"/>
    <property type="molecule type" value="Genomic_DNA"/>
</dbReference>
<dbReference type="PANTHER" id="PTHR35400:SF1">
    <property type="entry name" value="SLR1083 PROTEIN"/>
    <property type="match status" value="1"/>
</dbReference>
<organism evidence="2 3">
    <name type="scientific">Phormidesmis priestleyi</name>
    <dbReference type="NCBI Taxonomy" id="268141"/>
    <lineage>
        <taxon>Bacteria</taxon>
        <taxon>Bacillati</taxon>
        <taxon>Cyanobacteriota</taxon>
        <taxon>Cyanophyceae</taxon>
        <taxon>Leptolyngbyales</taxon>
        <taxon>Leptolyngbyaceae</taxon>
        <taxon>Phormidesmis</taxon>
    </lineage>
</organism>